<proteinExistence type="predicted"/>
<gene>
    <name evidence="1" type="ORF">HK097_001589</name>
</gene>
<sequence>MSCLQRGMNEPGLWPSIDNNVFFIHQEMTSIFQTHPLAALIAQEVDTSPRAWGQSERPKQTVAPLASVLSSKNVDLEFTTRTKSALPTIIHDILGGRWKGKSVIVSWAHQQVPDLVKALGVSAEEVPGKWPGKRFDVTWVVKPGKDGGRPTFEQYAQRLMYGDKDSVIELGGAGHGDETGDE</sequence>
<name>A0AAD5X0Q0_9FUNG</name>
<reference evidence="1" key="1">
    <citation type="submission" date="2020-05" db="EMBL/GenBank/DDBJ databases">
        <title>Phylogenomic resolution of chytrid fungi.</title>
        <authorList>
            <person name="Stajich J.E."/>
            <person name="Amses K."/>
            <person name="Simmons R."/>
            <person name="Seto K."/>
            <person name="Myers J."/>
            <person name="Bonds A."/>
            <person name="Quandt C.A."/>
            <person name="Barry K."/>
            <person name="Liu P."/>
            <person name="Grigoriev I."/>
            <person name="Longcore J.E."/>
            <person name="James T.Y."/>
        </authorList>
    </citation>
    <scope>NUCLEOTIDE SEQUENCE</scope>
    <source>
        <strain evidence="1">JEL0318</strain>
    </source>
</reference>
<dbReference type="AlphaFoldDB" id="A0AAD5X0Q0"/>
<dbReference type="EMBL" id="JADGJD010001317">
    <property type="protein sequence ID" value="KAJ3044040.1"/>
    <property type="molecule type" value="Genomic_DNA"/>
</dbReference>
<organism evidence="1 2">
    <name type="scientific">Rhizophlyctis rosea</name>
    <dbReference type="NCBI Taxonomy" id="64517"/>
    <lineage>
        <taxon>Eukaryota</taxon>
        <taxon>Fungi</taxon>
        <taxon>Fungi incertae sedis</taxon>
        <taxon>Chytridiomycota</taxon>
        <taxon>Chytridiomycota incertae sedis</taxon>
        <taxon>Chytridiomycetes</taxon>
        <taxon>Rhizophlyctidales</taxon>
        <taxon>Rhizophlyctidaceae</taxon>
        <taxon>Rhizophlyctis</taxon>
    </lineage>
</organism>
<comment type="caution">
    <text evidence="1">The sequence shown here is derived from an EMBL/GenBank/DDBJ whole genome shotgun (WGS) entry which is preliminary data.</text>
</comment>
<evidence type="ECO:0000313" key="1">
    <source>
        <dbReference type="EMBL" id="KAJ3044040.1"/>
    </source>
</evidence>
<accession>A0AAD5X0Q0</accession>
<keyword evidence="2" id="KW-1185">Reference proteome</keyword>
<protein>
    <submittedName>
        <fullName evidence="1">Uncharacterized protein</fullName>
    </submittedName>
</protein>
<evidence type="ECO:0000313" key="2">
    <source>
        <dbReference type="Proteomes" id="UP001212841"/>
    </source>
</evidence>
<dbReference type="Proteomes" id="UP001212841">
    <property type="component" value="Unassembled WGS sequence"/>
</dbReference>